<keyword evidence="5" id="KW-0175">Coiled coil</keyword>
<proteinExistence type="predicted"/>
<dbReference type="GeneID" id="9131618"/>
<dbReference type="SMART" id="SM01415">
    <property type="entry name" value="DUF106"/>
    <property type="match status" value="1"/>
</dbReference>
<sequence>MFESILNFIDSLVLPIVKNYPPAIGILIFSLGVSLISNIATKLLVDQERVRELKEEIKKFQKKYKLATKDPEALKKLQEEQEKMMALNAELMRLSFKPMIYTFVPIILIFIYMKHLYGFNGLYHQLYPDWNGVVVYLPIIISKIMLLDFWHWLGSVFYHGGFKVVPNALGWLGWYIMSSMVCSTILRKILGIK</sequence>
<feature type="transmembrane region" description="Helical" evidence="6">
    <location>
        <begin position="133"/>
        <end position="153"/>
    </location>
</feature>
<dbReference type="PANTHER" id="PTHR42198:SF1">
    <property type="entry name" value="INTEGRAL MEMBRANE PROTEIN"/>
    <property type="match status" value="1"/>
</dbReference>
<reference evidence="7" key="1">
    <citation type="submission" date="2010-04" db="EMBL/GenBank/DDBJ databases">
        <title>Complete sequence of Methanocaldococcus infernus ME.</title>
        <authorList>
            <consortium name="US DOE Joint Genome Institute"/>
            <person name="Lucas S."/>
            <person name="Copeland A."/>
            <person name="Lapidus A."/>
            <person name="Cheng J.-F."/>
            <person name="Bruce D."/>
            <person name="Goodwin L."/>
            <person name="Pitluck S."/>
            <person name="Munk A.C."/>
            <person name="Detter J.C."/>
            <person name="Han C."/>
            <person name="Tapia R."/>
            <person name="Land M."/>
            <person name="Hauser L."/>
            <person name="Kyrpides N."/>
            <person name="Mikhailova N."/>
            <person name="Sieprawska-Lupa M."/>
            <person name="Whitman W.B."/>
            <person name="Woyke T."/>
        </authorList>
    </citation>
    <scope>NUCLEOTIDE SEQUENCE [LARGE SCALE GENOMIC DNA]</scope>
    <source>
        <strain evidence="7">ME</strain>
    </source>
</reference>
<evidence type="ECO:0000313" key="7">
    <source>
        <dbReference type="EMBL" id="ADG13280.1"/>
    </source>
</evidence>
<organism evidence="7 8">
    <name type="scientific">Methanocaldococcus infernus (strain DSM 11812 / JCM 15783 / ME)</name>
    <dbReference type="NCBI Taxonomy" id="573063"/>
    <lineage>
        <taxon>Archaea</taxon>
        <taxon>Methanobacteriati</taxon>
        <taxon>Methanobacteriota</taxon>
        <taxon>Methanomada group</taxon>
        <taxon>Methanococci</taxon>
        <taxon>Methanococcales</taxon>
        <taxon>Methanocaldococcaceae</taxon>
        <taxon>Methanocaldococcus</taxon>
    </lineage>
</organism>
<dbReference type="InterPro" id="IPR002809">
    <property type="entry name" value="EMC3/TMCO1"/>
</dbReference>
<evidence type="ECO:0000256" key="5">
    <source>
        <dbReference type="SAM" id="Coils"/>
    </source>
</evidence>
<comment type="subcellular location">
    <subcellularLocation>
        <location evidence="1">Membrane</location>
        <topology evidence="1">Multi-pass membrane protein</topology>
    </subcellularLocation>
</comment>
<dbReference type="AlphaFoldDB" id="D5VRS7"/>
<evidence type="ECO:0000313" key="8">
    <source>
        <dbReference type="Proteomes" id="UP000002061"/>
    </source>
</evidence>
<dbReference type="Pfam" id="PF01956">
    <property type="entry name" value="EMC3_TMCO1"/>
    <property type="match status" value="1"/>
</dbReference>
<gene>
    <name evidence="7" type="ordered locus">Metin_0611</name>
</gene>
<protein>
    <recommendedName>
        <fullName evidence="9">DUF106 domain-containing protein</fullName>
    </recommendedName>
</protein>
<keyword evidence="8" id="KW-1185">Reference proteome</keyword>
<evidence type="ECO:0000256" key="2">
    <source>
        <dbReference type="ARBA" id="ARBA00022692"/>
    </source>
</evidence>
<keyword evidence="4 6" id="KW-0472">Membrane</keyword>
<evidence type="ECO:0008006" key="9">
    <source>
        <dbReference type="Google" id="ProtNLM"/>
    </source>
</evidence>
<feature type="coiled-coil region" evidence="5">
    <location>
        <begin position="43"/>
        <end position="97"/>
    </location>
</feature>
<dbReference type="GO" id="GO:0016020">
    <property type="term" value="C:membrane"/>
    <property type="evidence" value="ECO:0007669"/>
    <property type="project" value="UniProtKB-SubCell"/>
</dbReference>
<dbReference type="PANTHER" id="PTHR42198">
    <property type="entry name" value="INTEGRAL MEMBRANE PROTEIN"/>
    <property type="match status" value="1"/>
</dbReference>
<evidence type="ECO:0000256" key="6">
    <source>
        <dbReference type="SAM" id="Phobius"/>
    </source>
</evidence>
<dbReference type="STRING" id="573063.Metin_0611"/>
<dbReference type="HOGENOM" id="CLU_121274_0_0_2"/>
<dbReference type="InterPro" id="IPR038978">
    <property type="entry name" value="MJ0935"/>
</dbReference>
<evidence type="ECO:0000256" key="4">
    <source>
        <dbReference type="ARBA" id="ARBA00023136"/>
    </source>
</evidence>
<name>D5VRS7_METIM</name>
<feature type="transmembrane region" description="Helical" evidence="6">
    <location>
        <begin position="94"/>
        <end position="113"/>
    </location>
</feature>
<dbReference type="eggNOG" id="arCOG02673">
    <property type="taxonomic scope" value="Archaea"/>
</dbReference>
<dbReference type="KEGG" id="mif:Metin_0611"/>
<dbReference type="RefSeq" id="WP_013100026.1">
    <property type="nucleotide sequence ID" value="NC_014122.1"/>
</dbReference>
<dbReference type="Proteomes" id="UP000002061">
    <property type="component" value="Chromosome"/>
</dbReference>
<evidence type="ECO:0000256" key="1">
    <source>
        <dbReference type="ARBA" id="ARBA00004141"/>
    </source>
</evidence>
<keyword evidence="3 6" id="KW-1133">Transmembrane helix</keyword>
<evidence type="ECO:0000256" key="3">
    <source>
        <dbReference type="ARBA" id="ARBA00022989"/>
    </source>
</evidence>
<dbReference type="OrthoDB" id="84619at2157"/>
<feature type="transmembrane region" description="Helical" evidence="6">
    <location>
        <begin position="165"/>
        <end position="186"/>
    </location>
</feature>
<dbReference type="EMBL" id="CP002009">
    <property type="protein sequence ID" value="ADG13280.1"/>
    <property type="molecule type" value="Genomic_DNA"/>
</dbReference>
<keyword evidence="2 6" id="KW-0812">Transmembrane</keyword>
<accession>D5VRS7</accession>